<dbReference type="Proteomes" id="UP000298774">
    <property type="component" value="Plasmid p3"/>
</dbReference>
<dbReference type="EMBL" id="CP032342">
    <property type="protein sequence ID" value="QCO12877.1"/>
    <property type="molecule type" value="Genomic_DNA"/>
</dbReference>
<evidence type="ECO:0000313" key="2">
    <source>
        <dbReference type="EMBL" id="MDX5949699.1"/>
    </source>
</evidence>
<geneLocation type="plasmid" evidence="3 4">
    <name>p3</name>
</geneLocation>
<keyword evidence="1" id="KW-0614">Plasmid</keyword>
<reference evidence="1" key="1">
    <citation type="journal article" date="2004" name="FEMS Microbiol. Lett.">
        <title>Annotation of the pRhico plasmid of Azospirillum brasilense reveals its role in determining the outer surface composition.</title>
        <authorList>
            <person name="Vanbleu E."/>
            <person name="Marchal K."/>
            <person name="Lambrecht M."/>
            <person name="Mathys J."/>
            <person name="Vanderleyden J."/>
        </authorList>
    </citation>
    <scope>NUCLEOTIDE SEQUENCE</scope>
    <source>
        <plasmid evidence="1">90 MDa</plasmid>
    </source>
</reference>
<reference evidence="2 5" key="3">
    <citation type="submission" date="2023-11" db="EMBL/GenBank/DDBJ databases">
        <title>MicrobeMod: A computational toolkit for identifying prokaryotic methylation and restriction-modification with nanopore sequencing.</title>
        <authorList>
            <person name="Crits-Christoph A."/>
            <person name="Kang S.C."/>
            <person name="Lee H."/>
            <person name="Ostrov N."/>
        </authorList>
    </citation>
    <scope>NUCLEOTIDE SEQUENCE [LARGE SCALE GENOMIC DNA]</scope>
    <source>
        <strain evidence="2 5">ATCC 29145</strain>
    </source>
</reference>
<evidence type="ECO:0000313" key="5">
    <source>
        <dbReference type="Proteomes" id="UP001277471"/>
    </source>
</evidence>
<dbReference type="EMBL" id="JAWXYC010000001">
    <property type="protein sequence ID" value="MDX5949699.1"/>
    <property type="molecule type" value="Genomic_DNA"/>
</dbReference>
<accession>Q6QW45</accession>
<protein>
    <submittedName>
        <fullName evidence="1">Uncharacterized protein</fullName>
    </submittedName>
</protein>
<sequence length="73" mass="8078">MSACTVNPFIRENWSPTMAEVDARKARARWAFQPSVPHNKTPLPVTDRDRASIEAAVAAGKVRRVGFDGKELV</sequence>
<dbReference type="GeneID" id="56447899"/>
<organism evidence="1">
    <name type="scientific">Azospirillum brasilense</name>
    <dbReference type="NCBI Taxonomy" id="192"/>
    <lineage>
        <taxon>Bacteria</taxon>
        <taxon>Pseudomonadati</taxon>
        <taxon>Pseudomonadota</taxon>
        <taxon>Alphaproteobacteria</taxon>
        <taxon>Rhodospirillales</taxon>
        <taxon>Azospirillaceae</taxon>
        <taxon>Azospirillum</taxon>
    </lineage>
</organism>
<dbReference type="Proteomes" id="UP001277471">
    <property type="component" value="Unassembled WGS sequence"/>
</dbReference>
<proteinExistence type="predicted"/>
<evidence type="ECO:0000313" key="3">
    <source>
        <dbReference type="EMBL" id="QCO12877.1"/>
    </source>
</evidence>
<reference evidence="3 4" key="2">
    <citation type="submission" date="2018-09" db="EMBL/GenBank/DDBJ databases">
        <title>Whole genome based analysis of evolution and adaptive divergence in Indian and Brazilian strains of Azospirillum brasilense.</title>
        <authorList>
            <person name="Singh C."/>
            <person name="Tripathi A.K."/>
        </authorList>
    </citation>
    <scope>NUCLEOTIDE SEQUENCE [LARGE SCALE GENOMIC DNA]</scope>
    <source>
        <strain evidence="3 4">MTCC4038</strain>
        <plasmid evidence="3 4">p3</plasmid>
    </source>
</reference>
<keyword evidence="5" id="KW-1185">Reference proteome</keyword>
<dbReference type="RefSeq" id="WP_015989313.1">
    <property type="nucleotide sequence ID" value="NZ_CP032342.1"/>
</dbReference>
<dbReference type="AlphaFoldDB" id="Q6QW45"/>
<evidence type="ECO:0000313" key="1">
    <source>
        <dbReference type="EMBL" id="AAS83075.1"/>
    </source>
</evidence>
<evidence type="ECO:0000313" key="4">
    <source>
        <dbReference type="Proteomes" id="UP000298774"/>
    </source>
</evidence>
<geneLocation type="plasmid" evidence="1">
    <name>90 MDa</name>
</geneLocation>
<dbReference type="EMBL" id="AY523974">
    <property type="protein sequence ID" value="AAS83075.1"/>
    <property type="molecule type" value="Genomic_DNA"/>
</dbReference>
<gene>
    <name evidence="3" type="ORF">D3868_28120</name>
    <name evidence="1" type="ORF">pRhico087</name>
    <name evidence="2" type="ORF">SIM66_00555</name>
</gene>
<name>Q6QW45_AZOBR</name>